<keyword evidence="4" id="KW-1185">Reference proteome</keyword>
<accession>S9TFG8</accession>
<proteinExistence type="predicted"/>
<gene>
    <name evidence="3" type="ORF">STCU_12364</name>
</gene>
<feature type="transmembrane region" description="Helical" evidence="1">
    <location>
        <begin position="20"/>
        <end position="47"/>
    </location>
</feature>
<comment type="caution">
    <text evidence="3">The sequence shown here is derived from an EMBL/GenBank/DDBJ whole genome shotgun (WGS) entry which is preliminary data.</text>
</comment>
<evidence type="ECO:0000313" key="4">
    <source>
        <dbReference type="Proteomes" id="UP000015354"/>
    </source>
</evidence>
<evidence type="ECO:0000256" key="2">
    <source>
        <dbReference type="SAM" id="SignalP"/>
    </source>
</evidence>
<sequence>MTVSGVLRNYSSFHLLTLTLALRTLRVGGVDAKLILEVVICNFVCVVRRKVLMRAALVVAQHFIAKHLLVFFWMASFSVWLYCAAAAAGPASVEPCASGRCKSDGNTS</sequence>
<feature type="chain" id="PRO_5004557275" evidence="2">
    <location>
        <begin position="33"/>
        <end position="108"/>
    </location>
</feature>
<reference evidence="3 4" key="1">
    <citation type="journal article" date="2013" name="PLoS ONE">
        <title>Predicting the Proteins of Angomonas deanei, Strigomonas culicis and Their Respective Endosymbionts Reveals New Aspects of the Trypanosomatidae Family.</title>
        <authorList>
            <person name="Motta M.C."/>
            <person name="Martins A.C."/>
            <person name="de Souza S.S."/>
            <person name="Catta-Preta C.M."/>
            <person name="Silva R."/>
            <person name="Klein C.C."/>
            <person name="de Almeida L.G."/>
            <person name="de Lima Cunha O."/>
            <person name="Ciapina L.P."/>
            <person name="Brocchi M."/>
            <person name="Colabardini A.C."/>
            <person name="de Araujo Lima B."/>
            <person name="Machado C.R."/>
            <person name="de Almeida Soares C.M."/>
            <person name="Probst C.M."/>
            <person name="de Menezes C.B."/>
            <person name="Thompson C.E."/>
            <person name="Bartholomeu D.C."/>
            <person name="Gradia D.F."/>
            <person name="Pavoni D.P."/>
            <person name="Grisard E.C."/>
            <person name="Fantinatti-Garboggini F."/>
            <person name="Marchini F.K."/>
            <person name="Rodrigues-Luiz G.F."/>
            <person name="Wagner G."/>
            <person name="Goldman G.H."/>
            <person name="Fietto J.L."/>
            <person name="Elias M.C."/>
            <person name="Goldman M.H."/>
            <person name="Sagot M.F."/>
            <person name="Pereira M."/>
            <person name="Stoco P.H."/>
            <person name="de Mendonca-Neto R.P."/>
            <person name="Teixeira S.M."/>
            <person name="Maciel T.E."/>
            <person name="de Oliveira Mendes T.A."/>
            <person name="Urmenyi T.P."/>
            <person name="de Souza W."/>
            <person name="Schenkman S."/>
            <person name="de Vasconcelos A.T."/>
        </authorList>
    </citation>
    <scope>NUCLEOTIDE SEQUENCE [LARGE SCALE GENOMIC DNA]</scope>
</reference>
<keyword evidence="2" id="KW-0732">Signal</keyword>
<name>S9TFG8_9TRYP</name>
<evidence type="ECO:0000313" key="3">
    <source>
        <dbReference type="EMBL" id="EPY15068.1"/>
    </source>
</evidence>
<feature type="signal peptide" evidence="2">
    <location>
        <begin position="1"/>
        <end position="32"/>
    </location>
</feature>
<protein>
    <submittedName>
        <fullName evidence="3">Uncharacterized protein</fullName>
    </submittedName>
</protein>
<keyword evidence="1" id="KW-0812">Transmembrane</keyword>
<evidence type="ECO:0000256" key="1">
    <source>
        <dbReference type="SAM" id="Phobius"/>
    </source>
</evidence>
<feature type="transmembrane region" description="Helical" evidence="1">
    <location>
        <begin position="68"/>
        <end position="88"/>
    </location>
</feature>
<dbReference type="EMBL" id="ATMH01012634">
    <property type="protein sequence ID" value="EPY15068.1"/>
    <property type="molecule type" value="Genomic_DNA"/>
</dbReference>
<dbReference type="Proteomes" id="UP000015354">
    <property type="component" value="Unassembled WGS sequence"/>
</dbReference>
<keyword evidence="1" id="KW-0472">Membrane</keyword>
<dbReference type="AlphaFoldDB" id="S9TFG8"/>
<keyword evidence="1" id="KW-1133">Transmembrane helix</keyword>
<organism evidence="3 4">
    <name type="scientific">Strigomonas culicis</name>
    <dbReference type="NCBI Taxonomy" id="28005"/>
    <lineage>
        <taxon>Eukaryota</taxon>
        <taxon>Discoba</taxon>
        <taxon>Euglenozoa</taxon>
        <taxon>Kinetoplastea</taxon>
        <taxon>Metakinetoplastina</taxon>
        <taxon>Trypanosomatida</taxon>
        <taxon>Trypanosomatidae</taxon>
        <taxon>Strigomonadinae</taxon>
        <taxon>Strigomonas</taxon>
    </lineage>
</organism>